<dbReference type="OrthoDB" id="20949at2759"/>
<dbReference type="PANTHER" id="PTHR13245">
    <property type="entry name" value="RRP15-LIKE PROTEIN"/>
    <property type="match status" value="1"/>
</dbReference>
<dbReference type="EMBL" id="VYZN01000001">
    <property type="protein sequence ID" value="KAE9545668.1"/>
    <property type="molecule type" value="Genomic_DNA"/>
</dbReference>
<evidence type="ECO:0000256" key="1">
    <source>
        <dbReference type="ARBA" id="ARBA00007462"/>
    </source>
</evidence>
<dbReference type="GO" id="GO:0030687">
    <property type="term" value="C:preribosome, large subunit precursor"/>
    <property type="evidence" value="ECO:0007669"/>
    <property type="project" value="TreeGrafter"/>
</dbReference>
<reference evidence="4 5" key="1">
    <citation type="submission" date="2019-08" db="EMBL/GenBank/DDBJ databases">
        <title>The genome of the soybean aphid Biotype 1, its phylome, world population structure and adaptation to the North American continent.</title>
        <authorList>
            <person name="Giordano R."/>
            <person name="Donthu R.K."/>
            <person name="Hernandez A.G."/>
            <person name="Wright C.L."/>
            <person name="Zimin A.V."/>
        </authorList>
    </citation>
    <scope>NUCLEOTIDE SEQUENCE [LARGE SCALE GENOMIC DNA]</scope>
    <source>
        <tissue evidence="4">Whole aphids</tissue>
    </source>
</reference>
<dbReference type="InterPro" id="IPR012459">
    <property type="entry name" value="Rrp15"/>
</dbReference>
<dbReference type="GO" id="GO:0000460">
    <property type="term" value="P:maturation of 5.8S rRNA"/>
    <property type="evidence" value="ECO:0007669"/>
    <property type="project" value="TreeGrafter"/>
</dbReference>
<evidence type="ECO:0000256" key="3">
    <source>
        <dbReference type="SAM" id="MobiDB-lite"/>
    </source>
</evidence>
<dbReference type="AlphaFoldDB" id="A0A6G0U964"/>
<sequence>MNVPKDLSEASEATTNESLKMSNPAWADAMSKILKTKKPKGKPLVLSKAKIISATDLNKIKQEKEDVDDTFEVVDKGGQKVAAPVNIEDIKDEKPDLEHLEPKIPNRIRIREQVLMGRQKPSVSDRVKEKNLSKIATKGVVQLFNLVKQQQRTVEKKLKNVGPSILKQDKVLESLDKKSFIDSIDHRKENHESGWDVLRDDFMGGTKIKDWDKQIENDSENDGINI</sequence>
<name>A0A6G0U964_APHGL</name>
<accession>A0A6G0U964</accession>
<feature type="region of interest" description="Disordered" evidence="3">
    <location>
        <begin position="1"/>
        <end position="23"/>
    </location>
</feature>
<dbReference type="GO" id="GO:0000470">
    <property type="term" value="P:maturation of LSU-rRNA"/>
    <property type="evidence" value="ECO:0007669"/>
    <property type="project" value="TreeGrafter"/>
</dbReference>
<comment type="similarity">
    <text evidence="1">Belongs to the RRP15 family.</text>
</comment>
<dbReference type="PANTHER" id="PTHR13245:SF14">
    <property type="entry name" value="RRP15-LIKE PROTEIN"/>
    <property type="match status" value="1"/>
</dbReference>
<gene>
    <name evidence="4" type="ORF">AGLY_001211</name>
</gene>
<evidence type="ECO:0000256" key="2">
    <source>
        <dbReference type="ARBA" id="ARBA00017475"/>
    </source>
</evidence>
<evidence type="ECO:0000313" key="4">
    <source>
        <dbReference type="EMBL" id="KAE9545668.1"/>
    </source>
</evidence>
<proteinExistence type="inferred from homology"/>
<evidence type="ECO:0000313" key="5">
    <source>
        <dbReference type="Proteomes" id="UP000475862"/>
    </source>
</evidence>
<keyword evidence="5" id="KW-1185">Reference proteome</keyword>
<feature type="compositionally biased region" description="Polar residues" evidence="3">
    <location>
        <begin position="11"/>
        <end position="21"/>
    </location>
</feature>
<comment type="caution">
    <text evidence="4">The sequence shown here is derived from an EMBL/GenBank/DDBJ whole genome shotgun (WGS) entry which is preliminary data.</text>
</comment>
<organism evidence="4 5">
    <name type="scientific">Aphis glycines</name>
    <name type="common">Soybean aphid</name>
    <dbReference type="NCBI Taxonomy" id="307491"/>
    <lineage>
        <taxon>Eukaryota</taxon>
        <taxon>Metazoa</taxon>
        <taxon>Ecdysozoa</taxon>
        <taxon>Arthropoda</taxon>
        <taxon>Hexapoda</taxon>
        <taxon>Insecta</taxon>
        <taxon>Pterygota</taxon>
        <taxon>Neoptera</taxon>
        <taxon>Paraneoptera</taxon>
        <taxon>Hemiptera</taxon>
        <taxon>Sternorrhyncha</taxon>
        <taxon>Aphidomorpha</taxon>
        <taxon>Aphidoidea</taxon>
        <taxon>Aphididae</taxon>
        <taxon>Aphidini</taxon>
        <taxon>Aphis</taxon>
        <taxon>Aphis</taxon>
    </lineage>
</organism>
<protein>
    <recommendedName>
        <fullName evidence="2">RRP15-like protein</fullName>
    </recommendedName>
</protein>
<dbReference type="Pfam" id="PF07890">
    <property type="entry name" value="Rrp15p"/>
    <property type="match status" value="1"/>
</dbReference>
<dbReference type="Proteomes" id="UP000475862">
    <property type="component" value="Unassembled WGS sequence"/>
</dbReference>